<dbReference type="Proteomes" id="UP000266723">
    <property type="component" value="Unassembled WGS sequence"/>
</dbReference>
<comment type="caution">
    <text evidence="3">The sequence shown here is derived from an EMBL/GenBank/DDBJ whole genome shotgun (WGS) entry which is preliminary data.</text>
</comment>
<sequence>MKRSQPNKTPPRTKQKSVKTPKVTRENYVRPPNHNAPASYPWPRKDHEGQPIGIEDPMLLDFNCEGWDKESAQRYNSLLNIEILPTRFGHTDTVVSLGLDTDVFETLHAMGIAPLCYQTHELYPDLVRQVLATAHIGYDDPSKPTYENCSFSFMADGKFFSLSLDKLNEIYEISDERREVSVINKFSPTYHFWDLIANGTFTSRKAYQSHIKNPTLRVIAKMVSNLLLAKDQTSKVTKGDLQMLYSGLEDEIGRARDIPIQEVNTYPGLLTPLFKYFGINLRSYAVNHEIEYIDTPYLIACHILRDECTYKFTDKEGNVLYCKLPQPLLMNFSTIEIIRFLPDPKFLCADPRATPPDQDMDDVEDITPDEDTTYDLGPLDDDADDVTYRRWMVDYQRKNNSLMKRILRAITGGCFSGQEGRTSAQEHTPQQSYRPGKEPVGSSAAGERLPRNRRTAGRSESGESD</sequence>
<feature type="region of interest" description="Disordered" evidence="1">
    <location>
        <begin position="351"/>
        <end position="379"/>
    </location>
</feature>
<proteinExistence type="predicted"/>
<gene>
    <name evidence="3" type="ORF">DY000_02041170</name>
</gene>
<evidence type="ECO:0000259" key="2">
    <source>
        <dbReference type="Pfam" id="PF03078"/>
    </source>
</evidence>
<reference evidence="3 4" key="1">
    <citation type="journal article" date="2020" name="BMC Genomics">
        <title>Intraspecific diversification of the crop wild relative Brassica cretica Lam. using demographic model selection.</title>
        <authorList>
            <person name="Kioukis A."/>
            <person name="Michalopoulou V.A."/>
            <person name="Briers L."/>
            <person name="Pirintsos S."/>
            <person name="Studholme D.J."/>
            <person name="Pavlidis P."/>
            <person name="Sarris P.F."/>
        </authorList>
    </citation>
    <scope>NUCLEOTIDE SEQUENCE [LARGE SCALE GENOMIC DNA]</scope>
    <source>
        <strain evidence="4">cv. PFS-1207/04</strain>
    </source>
</reference>
<accession>A0ABQ7BC36</accession>
<feature type="region of interest" description="Disordered" evidence="1">
    <location>
        <begin position="1"/>
        <end position="44"/>
    </location>
</feature>
<dbReference type="EMBL" id="QGKV02001507">
    <property type="protein sequence ID" value="KAF3529867.1"/>
    <property type="molecule type" value="Genomic_DNA"/>
</dbReference>
<dbReference type="InterPro" id="IPR004312">
    <property type="entry name" value="ATHILA_Orf1_C"/>
</dbReference>
<evidence type="ECO:0000256" key="1">
    <source>
        <dbReference type="SAM" id="MobiDB-lite"/>
    </source>
</evidence>
<protein>
    <recommendedName>
        <fullName evidence="2">Arabidopsis retrotransposon Orf1 C-terminal domain-containing protein</fullName>
    </recommendedName>
</protein>
<keyword evidence="4" id="KW-1185">Reference proteome</keyword>
<feature type="domain" description="Arabidopsis retrotransposon Orf1 C-terminal" evidence="2">
    <location>
        <begin position="76"/>
        <end position="257"/>
    </location>
</feature>
<feature type="compositionally biased region" description="Polar residues" evidence="1">
    <location>
        <begin position="419"/>
        <end position="433"/>
    </location>
</feature>
<feature type="region of interest" description="Disordered" evidence="1">
    <location>
        <begin position="417"/>
        <end position="465"/>
    </location>
</feature>
<organism evidence="3 4">
    <name type="scientific">Brassica cretica</name>
    <name type="common">Mustard</name>
    <dbReference type="NCBI Taxonomy" id="69181"/>
    <lineage>
        <taxon>Eukaryota</taxon>
        <taxon>Viridiplantae</taxon>
        <taxon>Streptophyta</taxon>
        <taxon>Embryophyta</taxon>
        <taxon>Tracheophyta</taxon>
        <taxon>Spermatophyta</taxon>
        <taxon>Magnoliopsida</taxon>
        <taxon>eudicotyledons</taxon>
        <taxon>Gunneridae</taxon>
        <taxon>Pentapetalae</taxon>
        <taxon>rosids</taxon>
        <taxon>malvids</taxon>
        <taxon>Brassicales</taxon>
        <taxon>Brassicaceae</taxon>
        <taxon>Brassiceae</taxon>
        <taxon>Brassica</taxon>
    </lineage>
</organism>
<evidence type="ECO:0000313" key="4">
    <source>
        <dbReference type="Proteomes" id="UP000266723"/>
    </source>
</evidence>
<feature type="compositionally biased region" description="Acidic residues" evidence="1">
    <location>
        <begin position="358"/>
        <end position="379"/>
    </location>
</feature>
<feature type="compositionally biased region" description="Basic residues" evidence="1">
    <location>
        <begin position="1"/>
        <end position="19"/>
    </location>
</feature>
<feature type="domain" description="Arabidopsis retrotransposon Orf1 C-terminal" evidence="2">
    <location>
        <begin position="268"/>
        <end position="368"/>
    </location>
</feature>
<evidence type="ECO:0000313" key="3">
    <source>
        <dbReference type="EMBL" id="KAF3529867.1"/>
    </source>
</evidence>
<dbReference type="Pfam" id="PF03078">
    <property type="entry name" value="ATHILA"/>
    <property type="match status" value="2"/>
</dbReference>
<name>A0ABQ7BC36_BRACR</name>